<keyword evidence="1" id="KW-1133">Transmembrane helix</keyword>
<dbReference type="AlphaFoldDB" id="A0A4R6JB46"/>
<dbReference type="OrthoDB" id="3402382at2"/>
<feature type="transmembrane region" description="Helical" evidence="1">
    <location>
        <begin position="228"/>
        <end position="248"/>
    </location>
</feature>
<proteinExistence type="predicted"/>
<feature type="transmembrane region" description="Helical" evidence="1">
    <location>
        <begin position="126"/>
        <end position="147"/>
    </location>
</feature>
<keyword evidence="1" id="KW-0472">Membrane</keyword>
<evidence type="ECO:0000256" key="1">
    <source>
        <dbReference type="SAM" id="Phobius"/>
    </source>
</evidence>
<gene>
    <name evidence="2" type="ORF">C8E87_8214</name>
</gene>
<feature type="transmembrane region" description="Helical" evidence="1">
    <location>
        <begin position="159"/>
        <end position="179"/>
    </location>
</feature>
<keyword evidence="1" id="KW-0812">Transmembrane</keyword>
<feature type="transmembrane region" description="Helical" evidence="1">
    <location>
        <begin position="46"/>
        <end position="65"/>
    </location>
</feature>
<evidence type="ECO:0000313" key="3">
    <source>
        <dbReference type="Proteomes" id="UP000294901"/>
    </source>
</evidence>
<feature type="transmembrane region" description="Helical" evidence="1">
    <location>
        <begin position="93"/>
        <end position="114"/>
    </location>
</feature>
<organism evidence="2 3">
    <name type="scientific">Paractinoplanes brasiliensis</name>
    <dbReference type="NCBI Taxonomy" id="52695"/>
    <lineage>
        <taxon>Bacteria</taxon>
        <taxon>Bacillati</taxon>
        <taxon>Actinomycetota</taxon>
        <taxon>Actinomycetes</taxon>
        <taxon>Micromonosporales</taxon>
        <taxon>Micromonosporaceae</taxon>
        <taxon>Paractinoplanes</taxon>
    </lineage>
</organism>
<dbReference type="EMBL" id="SNWR01000002">
    <property type="protein sequence ID" value="TDO32742.1"/>
    <property type="molecule type" value="Genomic_DNA"/>
</dbReference>
<dbReference type="Proteomes" id="UP000294901">
    <property type="component" value="Unassembled WGS sequence"/>
</dbReference>
<sequence length="451" mass="46826">MRRMIGIELRRSNALTLVLLIVGATVAALALSGNDWHTTWTRLSYMHGSALFLLLPLAVAGGAVLGRREKRTRADELIASTGRPKAQRLLPGLLALGVAAALAHGIAFAAAGILPAVTGSYAGVTALLWPLTGMVAMLGGVWLGLAAGRAWASPLVPPLVAVLALFAQLGLSEAGGPGGSSPLRNLSFLSQPPSYDWEMIAPAVLLGWTVLGLGLAGAGYLLATGRSWMPRVAAVAVLGVAGTIAAAVPGTEQKDHFRVDAGAQKLVCADGAPQVCVTAVHAYVLDDAAPQVRKAMQLLAKLPGAPTRAAEWRADKVYNFGDSDWMTGGTTPPEPGTLAFDLVLDDNKISDALVENIVVGAGTYWNGCQDGWDTVAGRAAGAWLMGTDKLDGVEDGSERDPEAQQQVQTVLAALRAAPEKEQVRRVAAMRDAALSCEDVDQVAILTGKAST</sequence>
<keyword evidence="3" id="KW-1185">Reference proteome</keyword>
<comment type="caution">
    <text evidence="2">The sequence shown here is derived from an EMBL/GenBank/DDBJ whole genome shotgun (WGS) entry which is preliminary data.</text>
</comment>
<dbReference type="RefSeq" id="WP_133878675.1">
    <property type="nucleotide sequence ID" value="NZ_BOMD01000092.1"/>
</dbReference>
<reference evidence="2 3" key="1">
    <citation type="submission" date="2019-03" db="EMBL/GenBank/DDBJ databases">
        <title>Sequencing the genomes of 1000 actinobacteria strains.</title>
        <authorList>
            <person name="Klenk H.-P."/>
        </authorList>
    </citation>
    <scope>NUCLEOTIDE SEQUENCE [LARGE SCALE GENOMIC DNA]</scope>
    <source>
        <strain evidence="2 3">DSM 43805</strain>
    </source>
</reference>
<name>A0A4R6JB46_9ACTN</name>
<evidence type="ECO:0000313" key="2">
    <source>
        <dbReference type="EMBL" id="TDO32742.1"/>
    </source>
</evidence>
<feature type="transmembrane region" description="Helical" evidence="1">
    <location>
        <begin position="199"/>
        <end position="221"/>
    </location>
</feature>
<evidence type="ECO:0008006" key="4">
    <source>
        <dbReference type="Google" id="ProtNLM"/>
    </source>
</evidence>
<accession>A0A4R6JB46</accession>
<protein>
    <recommendedName>
        <fullName evidence="4">ABC-type transport system involved in multi-copper enzyme maturation permease subunit</fullName>
    </recommendedName>
</protein>